<dbReference type="PROSITE" id="PS50940">
    <property type="entry name" value="CHIT_BIND_II"/>
    <property type="match status" value="1"/>
</dbReference>
<dbReference type="EMBL" id="CAXKWB010013929">
    <property type="protein sequence ID" value="CAL4109128.1"/>
    <property type="molecule type" value="Genomic_DNA"/>
</dbReference>
<dbReference type="Pfam" id="PF01607">
    <property type="entry name" value="CBM_14"/>
    <property type="match status" value="1"/>
</dbReference>
<evidence type="ECO:0000256" key="5">
    <source>
        <dbReference type="ARBA" id="ARBA00022729"/>
    </source>
</evidence>
<evidence type="ECO:0000259" key="14">
    <source>
        <dbReference type="PROSITE" id="PS51910"/>
    </source>
</evidence>
<dbReference type="InterPro" id="IPR017853">
    <property type="entry name" value="GH"/>
</dbReference>
<feature type="signal peptide" evidence="12">
    <location>
        <begin position="1"/>
        <end position="21"/>
    </location>
</feature>
<dbReference type="FunFam" id="3.10.50.10:FF:000004">
    <property type="entry name" value="Chitinase 5"/>
    <property type="match status" value="1"/>
</dbReference>
<sequence>MSRLWTSVLAFVAIAVVAVVAEPRNSRPGAHEPRYGLRADDGHQARRVCYYETWAFYRPGEGKYTIDDIPGDLCTHLIYTFCGVSNVTWDVLILDPELDIEMGGYRDFVALKQKYPDVKVGIAVGGWAEGGHKYSQMVAVPERRQSFIRSVVQFMIDYGWEHFDLDWEYPGATDRGGNFKDKENFLTFVTELREAFDTVGLGWEITMAVPVAKFRLNEGYHVPELCGLVDAIHMMTYDLRGNWVGFADVHSMLYMRPGVDQYAYETLNVNDGTLLWMDFGCPADKLVMGTPFYGRTYRLGSASNNDLHANIVKWEGGGTPGPYTNATGTLAYFEICSMMKDDNGWVDRYDDVGLVPFTHKDTDWVGYEDPDSLVYKMDYIKEHGLLGAMTWAIDQDDWQNWCGLGPNPMMQALYDGMKDYVVPDLPDPVVTTTSPWWTPPTTTSTTVDPTAPTTTSTTRDPTATPGPIDCSQGTYFEHEDCDKYWWCYEGVPHLEQCPSGTLWSQPIGICDWPDNVDTSNCNLPTKKQQPKLHKKRVAKASKKSSPMKSITKMKKLKSRHPNEV</sequence>
<dbReference type="Proteomes" id="UP001497623">
    <property type="component" value="Unassembled WGS sequence"/>
</dbReference>
<keyword evidence="5 12" id="KW-0732">Signal</keyword>
<name>A0AAV2R375_MEGNR</name>
<dbReference type="PROSITE" id="PS51910">
    <property type="entry name" value="GH18_2"/>
    <property type="match status" value="1"/>
</dbReference>
<dbReference type="GO" id="GO:0006032">
    <property type="term" value="P:chitin catabolic process"/>
    <property type="evidence" value="ECO:0007669"/>
    <property type="project" value="UniProtKB-KW"/>
</dbReference>
<dbReference type="EC" id="3.2.1.14" evidence="3"/>
<keyword evidence="6" id="KW-0378">Hydrolase</keyword>
<dbReference type="InterPro" id="IPR002557">
    <property type="entry name" value="Chitin-bd_dom"/>
</dbReference>
<protein>
    <recommendedName>
        <fullName evidence="3">chitinase</fullName>
        <ecNumber evidence="3">3.2.1.14</ecNumber>
    </recommendedName>
</protein>
<feature type="domain" description="GH18" evidence="14">
    <location>
        <begin position="45"/>
        <end position="420"/>
    </location>
</feature>
<dbReference type="PANTHER" id="PTHR11177:SF144">
    <property type="entry name" value="CHITINASE 5"/>
    <property type="match status" value="1"/>
</dbReference>
<feature type="region of interest" description="Disordered" evidence="11">
    <location>
        <begin position="523"/>
        <end position="564"/>
    </location>
</feature>
<evidence type="ECO:0000256" key="10">
    <source>
        <dbReference type="ARBA" id="ARBA00023326"/>
    </source>
</evidence>
<comment type="caution">
    <text evidence="15">The sequence shown here is derived from an EMBL/GenBank/DDBJ whole genome shotgun (WGS) entry which is preliminary data.</text>
</comment>
<dbReference type="InterPro" id="IPR029070">
    <property type="entry name" value="Chitinase_insertion_sf"/>
</dbReference>
<dbReference type="Gene3D" id="3.20.20.80">
    <property type="entry name" value="Glycosidases"/>
    <property type="match status" value="1"/>
</dbReference>
<keyword evidence="7" id="KW-0146">Chitin degradation</keyword>
<evidence type="ECO:0000256" key="7">
    <source>
        <dbReference type="ARBA" id="ARBA00023024"/>
    </source>
</evidence>
<feature type="compositionally biased region" description="Low complexity" evidence="11">
    <location>
        <begin position="433"/>
        <end position="465"/>
    </location>
</feature>
<dbReference type="InterPro" id="IPR001223">
    <property type="entry name" value="Glyco_hydro18_cat"/>
</dbReference>
<evidence type="ECO:0000256" key="8">
    <source>
        <dbReference type="ARBA" id="ARBA00023157"/>
    </source>
</evidence>
<evidence type="ECO:0000313" key="15">
    <source>
        <dbReference type="EMBL" id="CAL4109128.1"/>
    </source>
</evidence>
<organism evidence="15 16">
    <name type="scientific">Meganyctiphanes norvegica</name>
    <name type="common">Northern krill</name>
    <name type="synonym">Thysanopoda norvegica</name>
    <dbReference type="NCBI Taxonomy" id="48144"/>
    <lineage>
        <taxon>Eukaryota</taxon>
        <taxon>Metazoa</taxon>
        <taxon>Ecdysozoa</taxon>
        <taxon>Arthropoda</taxon>
        <taxon>Crustacea</taxon>
        <taxon>Multicrustacea</taxon>
        <taxon>Malacostraca</taxon>
        <taxon>Eumalacostraca</taxon>
        <taxon>Eucarida</taxon>
        <taxon>Euphausiacea</taxon>
        <taxon>Euphausiidae</taxon>
        <taxon>Meganyctiphanes</taxon>
    </lineage>
</organism>
<feature type="region of interest" description="Disordered" evidence="11">
    <location>
        <begin position="433"/>
        <end position="468"/>
    </location>
</feature>
<feature type="chain" id="PRO_5043483603" description="chitinase" evidence="12">
    <location>
        <begin position="22"/>
        <end position="564"/>
    </location>
</feature>
<evidence type="ECO:0000256" key="1">
    <source>
        <dbReference type="ARBA" id="ARBA00000822"/>
    </source>
</evidence>
<evidence type="ECO:0000256" key="4">
    <source>
        <dbReference type="ARBA" id="ARBA00022669"/>
    </source>
</evidence>
<comment type="catalytic activity">
    <reaction evidence="1">
        <text>Random endo-hydrolysis of N-acetyl-beta-D-glucosaminide (1-&gt;4)-beta-linkages in chitin and chitodextrins.</text>
        <dbReference type="EC" id="3.2.1.14"/>
    </reaction>
</comment>
<dbReference type="Pfam" id="PF00704">
    <property type="entry name" value="Glyco_hydro_18"/>
    <property type="match status" value="1"/>
</dbReference>
<dbReference type="SUPFAM" id="SSF51445">
    <property type="entry name" value="(Trans)glycosidases"/>
    <property type="match status" value="1"/>
</dbReference>
<feature type="compositionally biased region" description="Basic residues" evidence="11">
    <location>
        <begin position="528"/>
        <end position="542"/>
    </location>
</feature>
<dbReference type="GO" id="GO:0000272">
    <property type="term" value="P:polysaccharide catabolic process"/>
    <property type="evidence" value="ECO:0007669"/>
    <property type="project" value="UniProtKB-KW"/>
</dbReference>
<dbReference type="GO" id="GO:0008843">
    <property type="term" value="F:endochitinase activity"/>
    <property type="evidence" value="ECO:0007669"/>
    <property type="project" value="UniProtKB-EC"/>
</dbReference>
<dbReference type="GO" id="GO:0008061">
    <property type="term" value="F:chitin binding"/>
    <property type="evidence" value="ECO:0007669"/>
    <property type="project" value="UniProtKB-KW"/>
</dbReference>
<dbReference type="SMART" id="SM00636">
    <property type="entry name" value="Glyco_18"/>
    <property type="match status" value="1"/>
</dbReference>
<keyword evidence="16" id="KW-1185">Reference proteome</keyword>
<keyword evidence="8" id="KW-1015">Disulfide bond</keyword>
<evidence type="ECO:0000256" key="3">
    <source>
        <dbReference type="ARBA" id="ARBA00012729"/>
    </source>
</evidence>
<reference evidence="15 16" key="1">
    <citation type="submission" date="2024-05" db="EMBL/GenBank/DDBJ databases">
        <authorList>
            <person name="Wallberg A."/>
        </authorList>
    </citation>
    <scope>NUCLEOTIDE SEQUENCE [LARGE SCALE GENOMIC DNA]</scope>
</reference>
<dbReference type="AlphaFoldDB" id="A0AAV2R375"/>
<feature type="compositionally biased region" description="Basic residues" evidence="11">
    <location>
        <begin position="551"/>
        <end position="564"/>
    </location>
</feature>
<comment type="similarity">
    <text evidence="2">Belongs to the glycosyl hydrolase 18 family. Chitinase class II subfamily.</text>
</comment>
<keyword evidence="4" id="KW-0147">Chitin-binding</keyword>
<feature type="domain" description="Chitin-binding type-2" evidence="13">
    <location>
        <begin position="467"/>
        <end position="523"/>
    </location>
</feature>
<dbReference type="InterPro" id="IPR011583">
    <property type="entry name" value="Chitinase_II/V-like_cat"/>
</dbReference>
<keyword evidence="10" id="KW-0624">Polysaccharide degradation</keyword>
<gene>
    <name evidence="15" type="ORF">MNOR_LOCUS19046</name>
</gene>
<evidence type="ECO:0000256" key="9">
    <source>
        <dbReference type="ARBA" id="ARBA00023277"/>
    </source>
</evidence>
<dbReference type="SUPFAM" id="SSF57625">
    <property type="entry name" value="Invertebrate chitin-binding proteins"/>
    <property type="match status" value="1"/>
</dbReference>
<dbReference type="InterPro" id="IPR050314">
    <property type="entry name" value="Glycosyl_Hydrlase_18"/>
</dbReference>
<evidence type="ECO:0000313" key="16">
    <source>
        <dbReference type="Proteomes" id="UP001497623"/>
    </source>
</evidence>
<evidence type="ECO:0000256" key="2">
    <source>
        <dbReference type="ARBA" id="ARBA00009121"/>
    </source>
</evidence>
<dbReference type="SUPFAM" id="SSF54556">
    <property type="entry name" value="Chitinase insertion domain"/>
    <property type="match status" value="1"/>
</dbReference>
<evidence type="ECO:0000256" key="6">
    <source>
        <dbReference type="ARBA" id="ARBA00022801"/>
    </source>
</evidence>
<accession>A0AAV2R375</accession>
<evidence type="ECO:0000256" key="11">
    <source>
        <dbReference type="SAM" id="MobiDB-lite"/>
    </source>
</evidence>
<dbReference type="InterPro" id="IPR036508">
    <property type="entry name" value="Chitin-bd_dom_sf"/>
</dbReference>
<dbReference type="Gene3D" id="2.170.140.10">
    <property type="entry name" value="Chitin binding domain"/>
    <property type="match status" value="1"/>
</dbReference>
<dbReference type="GO" id="GO:0005576">
    <property type="term" value="C:extracellular region"/>
    <property type="evidence" value="ECO:0007669"/>
    <property type="project" value="InterPro"/>
</dbReference>
<keyword evidence="9" id="KW-0119">Carbohydrate metabolism</keyword>
<dbReference type="SMART" id="SM00494">
    <property type="entry name" value="ChtBD2"/>
    <property type="match status" value="1"/>
</dbReference>
<evidence type="ECO:0000259" key="13">
    <source>
        <dbReference type="PROSITE" id="PS50940"/>
    </source>
</evidence>
<dbReference type="Gene3D" id="3.10.50.10">
    <property type="match status" value="1"/>
</dbReference>
<dbReference type="PANTHER" id="PTHR11177">
    <property type="entry name" value="CHITINASE"/>
    <property type="match status" value="1"/>
</dbReference>
<evidence type="ECO:0000256" key="12">
    <source>
        <dbReference type="SAM" id="SignalP"/>
    </source>
</evidence>
<proteinExistence type="inferred from homology"/>